<dbReference type="GO" id="GO:0006429">
    <property type="term" value="P:leucyl-tRNA aminoacylation"/>
    <property type="evidence" value="ECO:0007669"/>
    <property type="project" value="UniProtKB-UniRule"/>
</dbReference>
<keyword evidence="3 9" id="KW-0436">Ligase</keyword>
<evidence type="ECO:0000256" key="4">
    <source>
        <dbReference type="ARBA" id="ARBA00022741"/>
    </source>
</evidence>
<protein>
    <recommendedName>
        <fullName evidence="9">Leucine--tRNA ligase</fullName>
        <ecNumber evidence="9">6.1.1.4</ecNumber>
    </recommendedName>
    <alternativeName>
        <fullName evidence="9">Leucyl-tRNA synthetase</fullName>
        <shortName evidence="9">LeuRS</shortName>
    </alternativeName>
</protein>
<keyword evidence="2 9" id="KW-0963">Cytoplasm</keyword>
<proteinExistence type="inferred from homology"/>
<dbReference type="Pfam" id="PF09334">
    <property type="entry name" value="tRNA-synt_1g"/>
    <property type="match status" value="1"/>
</dbReference>
<evidence type="ECO:0000256" key="3">
    <source>
        <dbReference type="ARBA" id="ARBA00022598"/>
    </source>
</evidence>
<dbReference type="EC" id="6.1.1.4" evidence="9"/>
<evidence type="ECO:0000256" key="8">
    <source>
        <dbReference type="ARBA" id="ARBA00047469"/>
    </source>
</evidence>
<dbReference type="Gene3D" id="1.10.730.10">
    <property type="entry name" value="Isoleucyl-tRNA Synthetase, Domain 1"/>
    <property type="match status" value="1"/>
</dbReference>
<comment type="subcellular location">
    <subcellularLocation>
        <location evidence="9">Cytoplasm</location>
    </subcellularLocation>
</comment>
<dbReference type="FunFam" id="1.10.730.10:FF:000011">
    <property type="entry name" value="Leucine--tRNA ligase chloroplastic/mitochondrial"/>
    <property type="match status" value="1"/>
</dbReference>
<dbReference type="Gene3D" id="3.40.50.620">
    <property type="entry name" value="HUPs"/>
    <property type="match status" value="2"/>
</dbReference>
<evidence type="ECO:0000256" key="5">
    <source>
        <dbReference type="ARBA" id="ARBA00022840"/>
    </source>
</evidence>
<dbReference type="GO" id="GO:0002161">
    <property type="term" value="F:aminoacyl-tRNA deacylase activity"/>
    <property type="evidence" value="ECO:0007669"/>
    <property type="project" value="InterPro"/>
</dbReference>
<dbReference type="FunFam" id="3.10.20.590:FF:000001">
    <property type="entry name" value="Leucine--tRNA ligase"/>
    <property type="match status" value="1"/>
</dbReference>
<dbReference type="InterPro" id="IPR025709">
    <property type="entry name" value="Leu_tRNA-synth_edit"/>
</dbReference>
<dbReference type="CDD" id="cd07958">
    <property type="entry name" value="Anticodon_Ia_Leu_BEm"/>
    <property type="match status" value="1"/>
</dbReference>
<evidence type="ECO:0000256" key="9">
    <source>
        <dbReference type="HAMAP-Rule" id="MF_00049"/>
    </source>
</evidence>
<keyword evidence="4 9" id="KW-0547">Nucleotide-binding</keyword>
<evidence type="ECO:0000259" key="12">
    <source>
        <dbReference type="Pfam" id="PF08264"/>
    </source>
</evidence>
<dbReference type="InterPro" id="IPR002300">
    <property type="entry name" value="aa-tRNA-synth_Ia"/>
</dbReference>
<sequence>MEDMAYSVEIDRKWQKIWEETKLYKFNPENVDKKLYCLEMFPYPSGAKLHIGHWYNYGPTDSWARMKRMQGYEVFHPMGFDAFGLPAENYAIKTGIHPYDSTMENIRTMERQLKEMGVTFDWDYEIITCLPEYYKWTQWIFLKLYEAGLAYRKKAPVNWCPSCQTVLANEQVIDGKCERCGTEVTKKELTQWFFKITAYAEELLEKLDDLDWPEKTKMMQRNWIGKSEGAEIEFKIDGKDLSFRVFTTRADTLFGATYVVLAPEHELVDLITTEEYKEAVEEYKEYAKKQSEIERLSTEKEKTGVFTGAYAIHPLTGEKLPIWIADYVLVTYGTGCVMGVPGHDERDYEFATKYNLPIKRVIKGVGDVDDSLPFVEYGILVNSEEFTGMTSEEARVKIVEKLKAEGKAEFKVNYRMRDWLVSRQRYWGAPIPIIHCERCGIVPVPEEDLPVLLPYDVEFEPTGESPLKKHAGFMNVTCPKCGGPALRDPDTLDTFVDSSWYYLRYPDNKNDKEPFNKEWINKMLPVDKYVGGAEHATMHLLYSRFITKVLRDLGYLNFDEPFLSLVHQGTILGPDGSRMSKSRGNVISPDDYIKQYGSDVFRLYLMFGFSYSEGGPWSDEGIKAIARFVNRVERFIEKFIETRQNPGKTKEEMEDAEKELNYVRHYTIKHVTLDADKFEFNTAIARIMELVNALYKYENEVEVKNMKFYEDVVRDFVKILAPFAPHFSEEMWERLGYEYSVFNQKWPEWDEKALERDMIEIAIQVNGKVRSKAQVPSNATDEELKQIALSDERVKSYLDGKEIKKVIIVKNRLVNIVVN</sequence>
<dbReference type="Gene3D" id="3.10.20.590">
    <property type="match status" value="1"/>
</dbReference>
<dbReference type="Proteomes" id="UP000010146">
    <property type="component" value="Unassembled WGS sequence"/>
</dbReference>
<dbReference type="SUPFAM" id="SSF52374">
    <property type="entry name" value="Nucleotidylyl transferase"/>
    <property type="match status" value="1"/>
</dbReference>
<dbReference type="PRINTS" id="PR00985">
    <property type="entry name" value="TRNASYNTHLEU"/>
</dbReference>
<evidence type="ECO:0000259" key="11">
    <source>
        <dbReference type="Pfam" id="PF00133"/>
    </source>
</evidence>
<evidence type="ECO:0000313" key="15">
    <source>
        <dbReference type="EMBL" id="KKC30625.1"/>
    </source>
</evidence>
<evidence type="ECO:0000256" key="7">
    <source>
        <dbReference type="ARBA" id="ARBA00023146"/>
    </source>
</evidence>
<feature type="binding site" evidence="9">
    <location>
        <position position="581"/>
    </location>
    <ligand>
        <name>ATP</name>
        <dbReference type="ChEBI" id="CHEBI:30616"/>
    </ligand>
</feature>
<keyword evidence="5 9" id="KW-0067">ATP-binding</keyword>
<evidence type="ECO:0000256" key="6">
    <source>
        <dbReference type="ARBA" id="ARBA00022917"/>
    </source>
</evidence>
<dbReference type="EMBL" id="ABXP02000028">
    <property type="protein sequence ID" value="KKC30625.1"/>
    <property type="molecule type" value="Genomic_DNA"/>
</dbReference>
<accession>A0A0F5PPW2</accession>
<reference evidence="15 16" key="2">
    <citation type="journal article" date="2015" name="BMC Genomics">
        <title>Analysis of three genomes within the thermophilic bacterial species Caldanaerobacter subterraneus with a focus on carbon monoxide dehydrogenase evolution and hydrolase diversity.</title>
        <authorList>
            <person name="Sant'Anna F.H."/>
            <person name="Lebedinsky A.V."/>
            <person name="Sokolova T.G."/>
            <person name="Robb F.T."/>
            <person name="Gonzalez J.M."/>
        </authorList>
    </citation>
    <scope>NUCLEOTIDE SEQUENCE [LARGE SCALE GENOMIC DNA]</scope>
    <source>
        <strain evidence="15 16">DSM 12653</strain>
    </source>
</reference>
<dbReference type="SUPFAM" id="SSF47323">
    <property type="entry name" value="Anticodon-binding domain of a subclass of class I aminoacyl-tRNA synthetases"/>
    <property type="match status" value="1"/>
</dbReference>
<dbReference type="NCBIfam" id="TIGR00396">
    <property type="entry name" value="leuS_bact"/>
    <property type="match status" value="1"/>
</dbReference>
<comment type="similarity">
    <text evidence="1 9 10">Belongs to the class-I aminoacyl-tRNA synthetase family.</text>
</comment>
<keyword evidence="7 9" id="KW-0030">Aminoacyl-tRNA synthetase</keyword>
<organism evidence="15 16">
    <name type="scientific">Caldanaerobacter subterraneus subsp. pacificus DSM 12653</name>
    <dbReference type="NCBI Taxonomy" id="391606"/>
    <lineage>
        <taxon>Bacteria</taxon>
        <taxon>Bacillati</taxon>
        <taxon>Bacillota</taxon>
        <taxon>Clostridia</taxon>
        <taxon>Thermoanaerobacterales</taxon>
        <taxon>Thermoanaerobacteraceae</taxon>
        <taxon>Caldanaerobacter</taxon>
    </lineage>
</organism>
<dbReference type="FunFam" id="3.40.50.620:FF:000056">
    <property type="entry name" value="Leucine--tRNA ligase"/>
    <property type="match status" value="1"/>
</dbReference>
<dbReference type="InterPro" id="IPR014729">
    <property type="entry name" value="Rossmann-like_a/b/a_fold"/>
</dbReference>
<dbReference type="InterPro" id="IPR015413">
    <property type="entry name" value="Methionyl/Leucyl_tRNA_Synth"/>
</dbReference>
<dbReference type="FunFam" id="3.40.50.620:FF:000003">
    <property type="entry name" value="Leucine--tRNA ligase"/>
    <property type="match status" value="1"/>
</dbReference>
<dbReference type="InterPro" id="IPR009080">
    <property type="entry name" value="tRNAsynth_Ia_anticodon-bd"/>
</dbReference>
<dbReference type="CDD" id="cd00812">
    <property type="entry name" value="LeuRS_core"/>
    <property type="match status" value="1"/>
</dbReference>
<dbReference type="PANTHER" id="PTHR43740:SF2">
    <property type="entry name" value="LEUCINE--TRNA LIGASE, MITOCHONDRIAL"/>
    <property type="match status" value="1"/>
</dbReference>
<feature type="domain" description="Leucyl-tRNA synthetase editing" evidence="14">
    <location>
        <begin position="221"/>
        <end position="402"/>
    </location>
</feature>
<evidence type="ECO:0000256" key="2">
    <source>
        <dbReference type="ARBA" id="ARBA00022490"/>
    </source>
</evidence>
<dbReference type="AlphaFoldDB" id="A0A0F5PPW2"/>
<dbReference type="Pfam" id="PF08264">
    <property type="entry name" value="Anticodon_1"/>
    <property type="match status" value="1"/>
</dbReference>
<keyword evidence="6 9" id="KW-0648">Protein biosynthesis</keyword>
<dbReference type="GO" id="GO:0005524">
    <property type="term" value="F:ATP binding"/>
    <property type="evidence" value="ECO:0007669"/>
    <property type="project" value="UniProtKB-UniRule"/>
</dbReference>
<feature type="domain" description="Aminoacyl-tRNA synthetase class Ia" evidence="11">
    <location>
        <begin position="415"/>
        <end position="606"/>
    </location>
</feature>
<name>A0A0F5PPW2_9THEO</name>
<dbReference type="Pfam" id="PF13603">
    <property type="entry name" value="tRNA-synt_1_2"/>
    <property type="match status" value="1"/>
</dbReference>
<comment type="caution">
    <text evidence="15">The sequence shown here is derived from an EMBL/GenBank/DDBJ whole genome shotgun (WGS) entry which is preliminary data.</text>
</comment>
<evidence type="ECO:0000256" key="10">
    <source>
        <dbReference type="RuleBase" id="RU363039"/>
    </source>
</evidence>
<feature type="short sequence motif" description="'KMSKS' region" evidence="9">
    <location>
        <begin position="578"/>
        <end position="582"/>
    </location>
</feature>
<dbReference type="InterPro" id="IPR002302">
    <property type="entry name" value="Leu-tRNA-ligase"/>
</dbReference>
<reference evidence="16" key="3">
    <citation type="submission" date="2015-02" db="EMBL/GenBank/DDBJ databases">
        <title>Genome analysis of three genomes within the thermophilic hydrogenogenic bacterial species Caldanaerobacter subterraneus.</title>
        <authorList>
            <person name="Sant'Anna F.H."/>
            <person name="Lebedinsky A."/>
            <person name="Sokolova T."/>
            <person name="Robb F.T."/>
            <person name="Gonzalez J.M."/>
        </authorList>
    </citation>
    <scope>NUCLEOTIDE SEQUENCE [LARGE SCALE GENOMIC DNA]</scope>
    <source>
        <strain evidence="16">DSM 12653</strain>
    </source>
</reference>
<comment type="caution">
    <text evidence="9">Lacks conserved residue(s) required for the propagation of feature annotation.</text>
</comment>
<dbReference type="GO" id="GO:0005829">
    <property type="term" value="C:cytosol"/>
    <property type="evidence" value="ECO:0007669"/>
    <property type="project" value="TreeGrafter"/>
</dbReference>
<dbReference type="Pfam" id="PF00133">
    <property type="entry name" value="tRNA-synt_1"/>
    <property type="match status" value="1"/>
</dbReference>
<evidence type="ECO:0000313" key="16">
    <source>
        <dbReference type="Proteomes" id="UP000010146"/>
    </source>
</evidence>
<feature type="domain" description="Methionyl/Valyl/Leucyl/Isoleucyl-tRNA synthetase anticodon-binding" evidence="12">
    <location>
        <begin position="663"/>
        <end position="781"/>
    </location>
</feature>
<dbReference type="GO" id="GO:0004823">
    <property type="term" value="F:leucine-tRNA ligase activity"/>
    <property type="evidence" value="ECO:0007669"/>
    <property type="project" value="UniProtKB-UniRule"/>
</dbReference>
<comment type="catalytic activity">
    <reaction evidence="8 9">
        <text>tRNA(Leu) + L-leucine + ATP = L-leucyl-tRNA(Leu) + AMP + diphosphate</text>
        <dbReference type="Rhea" id="RHEA:11688"/>
        <dbReference type="Rhea" id="RHEA-COMP:9613"/>
        <dbReference type="Rhea" id="RHEA-COMP:9622"/>
        <dbReference type="ChEBI" id="CHEBI:30616"/>
        <dbReference type="ChEBI" id="CHEBI:33019"/>
        <dbReference type="ChEBI" id="CHEBI:57427"/>
        <dbReference type="ChEBI" id="CHEBI:78442"/>
        <dbReference type="ChEBI" id="CHEBI:78494"/>
        <dbReference type="ChEBI" id="CHEBI:456215"/>
        <dbReference type="EC" id="6.1.1.4"/>
    </reaction>
</comment>
<dbReference type="HAMAP" id="MF_00049_B">
    <property type="entry name" value="Leu_tRNA_synth_B"/>
    <property type="match status" value="1"/>
</dbReference>
<reference evidence="15 16" key="1">
    <citation type="submission" date="2008-07" db="EMBL/GenBank/DDBJ databases">
        <authorList>
            <person name="Gonzalez J."/>
            <person name="Sokolova T."/>
            <person name="Ferriera S."/>
            <person name="Johnson J."/>
            <person name="Kravitz S."/>
            <person name="Beeson K."/>
            <person name="Sutton G."/>
            <person name="Rogers Y.-H."/>
            <person name="Friedman R."/>
            <person name="Frazier M."/>
            <person name="Venter J.C."/>
        </authorList>
    </citation>
    <scope>NUCLEOTIDE SEQUENCE [LARGE SCALE GENOMIC DNA]</scope>
    <source>
        <strain evidence="15 16">DSM 12653</strain>
    </source>
</reference>
<dbReference type="PANTHER" id="PTHR43740">
    <property type="entry name" value="LEUCYL-TRNA SYNTHETASE"/>
    <property type="match status" value="1"/>
</dbReference>
<dbReference type="InterPro" id="IPR013155">
    <property type="entry name" value="M/V/L/I-tRNA-synth_anticd-bd"/>
</dbReference>
<dbReference type="SUPFAM" id="SSF50677">
    <property type="entry name" value="ValRS/IleRS/LeuRS editing domain"/>
    <property type="match status" value="1"/>
</dbReference>
<dbReference type="InterPro" id="IPR009008">
    <property type="entry name" value="Val/Leu/Ile-tRNA-synth_edit"/>
</dbReference>
<gene>
    <name evidence="9" type="primary">leuS</name>
    <name evidence="15" type="ORF">CDSM653_00315</name>
</gene>
<feature type="domain" description="Methionyl/Leucyl tRNA synthetase" evidence="13">
    <location>
        <begin position="41"/>
        <end position="184"/>
    </location>
</feature>
<evidence type="ECO:0000259" key="14">
    <source>
        <dbReference type="Pfam" id="PF13603"/>
    </source>
</evidence>
<evidence type="ECO:0000256" key="1">
    <source>
        <dbReference type="ARBA" id="ARBA00005594"/>
    </source>
</evidence>
<evidence type="ECO:0000259" key="13">
    <source>
        <dbReference type="Pfam" id="PF09334"/>
    </source>
</evidence>